<reference evidence="6 7" key="1">
    <citation type="submission" date="2018-06" db="EMBL/GenBank/DDBJ databases">
        <authorList>
            <consortium name="Pathogen Informatics"/>
            <person name="Doyle S."/>
        </authorList>
    </citation>
    <scope>NUCLEOTIDE SEQUENCE [LARGE SCALE GENOMIC DNA]</scope>
    <source>
        <strain evidence="6 7">NCTC11190</strain>
    </source>
</reference>
<evidence type="ECO:0000259" key="5">
    <source>
        <dbReference type="PROSITE" id="PS51352"/>
    </source>
</evidence>
<dbReference type="InterPro" id="IPR050553">
    <property type="entry name" value="Thioredoxin_ResA/DsbE_sf"/>
</dbReference>
<dbReference type="Proteomes" id="UP000255233">
    <property type="component" value="Unassembled WGS sequence"/>
</dbReference>
<dbReference type="PANTHER" id="PTHR42852">
    <property type="entry name" value="THIOL:DISULFIDE INTERCHANGE PROTEIN DSBE"/>
    <property type="match status" value="1"/>
</dbReference>
<evidence type="ECO:0000256" key="1">
    <source>
        <dbReference type="ARBA" id="ARBA00004196"/>
    </source>
</evidence>
<dbReference type="GO" id="GO:0030313">
    <property type="term" value="C:cell envelope"/>
    <property type="evidence" value="ECO:0007669"/>
    <property type="project" value="UniProtKB-SubCell"/>
</dbReference>
<dbReference type="STRING" id="880526.GCA_000427365_01669"/>
<evidence type="ECO:0000256" key="2">
    <source>
        <dbReference type="ARBA" id="ARBA00022748"/>
    </source>
</evidence>
<gene>
    <name evidence="6" type="ORF">NCTC11190_02149</name>
</gene>
<dbReference type="InterPro" id="IPR013766">
    <property type="entry name" value="Thioredoxin_domain"/>
</dbReference>
<dbReference type="OrthoDB" id="736810at2"/>
<dbReference type="SUPFAM" id="SSF52833">
    <property type="entry name" value="Thioredoxin-like"/>
    <property type="match status" value="1"/>
</dbReference>
<keyword evidence="7" id="KW-1185">Reference proteome</keyword>
<dbReference type="AlphaFoldDB" id="A0A379MTD7"/>
<dbReference type="PANTHER" id="PTHR42852:SF6">
    <property type="entry name" value="THIOL:DISULFIDE INTERCHANGE PROTEIN DSBE"/>
    <property type="match status" value="1"/>
</dbReference>
<dbReference type="Gene3D" id="3.40.30.10">
    <property type="entry name" value="Glutaredoxin"/>
    <property type="match status" value="1"/>
</dbReference>
<name>A0A379MTD7_9BACT</name>
<comment type="subcellular location">
    <subcellularLocation>
        <location evidence="1">Cell envelope</location>
    </subcellularLocation>
</comment>
<evidence type="ECO:0000256" key="3">
    <source>
        <dbReference type="ARBA" id="ARBA00023157"/>
    </source>
</evidence>
<sequence>MRIHKLAPVVCASMLLAACGNEKNSEGQRTVVAGEVINRTEEDPNVVIWNLCDPIVNERMGQRLADDGSFRFETDGITCLHNATLVCGDFINLFVAPGDSVHLTIDAAKMRTGEPGAVRFGGAHAEDNDRLSAIMDYAYDCLYNCPEPLSLDFNAAPEAMLVRIRERTGQTSDSVEAYARRAGIVLDDTLRDFVRRDLIFALANQLLEYKYDDPQERLALFGDPLFGIHDTANFRSMMYPYHLLAYMQTKIEADTAVAAAWERRELAQMVRGGIRILSDEPATRSRDVMMWQFLTDRIDQNPELYDSVPELKSVFTDPSLGERLEAWAGRLKAAPVFPDMPVKGVAYLAADSTVVEVPEGDIFAYLTAKYPGKVLYIDVYATWCGPCRVEMKEAPALHKLMQGKDVVFVNLCLASDRETWLRFVAQQRPEGENYWFDEDATNLFTGTYSLSGYPTYILVGRDGKIATMKAERPSALAQASEHIDDLLAR</sequence>
<evidence type="ECO:0000256" key="4">
    <source>
        <dbReference type="ARBA" id="ARBA00023284"/>
    </source>
</evidence>
<dbReference type="InterPro" id="IPR013740">
    <property type="entry name" value="Redoxin"/>
</dbReference>
<dbReference type="Pfam" id="PF08534">
    <property type="entry name" value="Redoxin"/>
    <property type="match status" value="1"/>
</dbReference>
<protein>
    <submittedName>
        <fullName evidence="6">Thiol-disulfide oxidoreductase</fullName>
    </submittedName>
</protein>
<keyword evidence="4" id="KW-0676">Redox-active center</keyword>
<dbReference type="RefSeq" id="WP_037291762.1">
    <property type="nucleotide sequence ID" value="NZ_UGVL01000001.1"/>
</dbReference>
<dbReference type="GO" id="GO:0016491">
    <property type="term" value="F:oxidoreductase activity"/>
    <property type="evidence" value="ECO:0007669"/>
    <property type="project" value="InterPro"/>
</dbReference>
<keyword evidence="2" id="KW-0201">Cytochrome c-type biogenesis</keyword>
<proteinExistence type="predicted"/>
<dbReference type="PROSITE" id="PS51257">
    <property type="entry name" value="PROKAR_LIPOPROTEIN"/>
    <property type="match status" value="1"/>
</dbReference>
<dbReference type="EMBL" id="UGVL01000001">
    <property type="protein sequence ID" value="SUE34911.1"/>
    <property type="molecule type" value="Genomic_DNA"/>
</dbReference>
<dbReference type="InterPro" id="IPR036249">
    <property type="entry name" value="Thioredoxin-like_sf"/>
</dbReference>
<accession>A0A379MTD7</accession>
<dbReference type="PROSITE" id="PS51352">
    <property type="entry name" value="THIOREDOXIN_2"/>
    <property type="match status" value="1"/>
</dbReference>
<organism evidence="6 7">
    <name type="scientific">Rikenella microfusus</name>
    <dbReference type="NCBI Taxonomy" id="28139"/>
    <lineage>
        <taxon>Bacteria</taxon>
        <taxon>Pseudomonadati</taxon>
        <taxon>Bacteroidota</taxon>
        <taxon>Bacteroidia</taxon>
        <taxon>Bacteroidales</taxon>
        <taxon>Rikenellaceae</taxon>
        <taxon>Rikenella</taxon>
    </lineage>
</organism>
<feature type="domain" description="Thioredoxin" evidence="5">
    <location>
        <begin position="343"/>
        <end position="488"/>
    </location>
</feature>
<evidence type="ECO:0000313" key="6">
    <source>
        <dbReference type="EMBL" id="SUE34911.1"/>
    </source>
</evidence>
<dbReference type="GO" id="GO:0017004">
    <property type="term" value="P:cytochrome complex assembly"/>
    <property type="evidence" value="ECO:0007669"/>
    <property type="project" value="UniProtKB-KW"/>
</dbReference>
<dbReference type="CDD" id="cd02966">
    <property type="entry name" value="TlpA_like_family"/>
    <property type="match status" value="1"/>
</dbReference>
<keyword evidence="3" id="KW-1015">Disulfide bond</keyword>
<evidence type="ECO:0000313" key="7">
    <source>
        <dbReference type="Proteomes" id="UP000255233"/>
    </source>
</evidence>